<dbReference type="InterPro" id="IPR000086">
    <property type="entry name" value="NUDIX_hydrolase_dom"/>
</dbReference>
<evidence type="ECO:0000256" key="6">
    <source>
        <dbReference type="ARBA" id="ARBA00032162"/>
    </source>
</evidence>
<dbReference type="OrthoDB" id="9794310at2"/>
<proteinExistence type="inferred from homology"/>
<gene>
    <name evidence="9" type="ORF">FMM06_14530</name>
</gene>
<dbReference type="EMBL" id="VJWA01000002">
    <property type="protein sequence ID" value="TRW14883.1"/>
    <property type="molecule type" value="Genomic_DNA"/>
</dbReference>
<evidence type="ECO:0000256" key="1">
    <source>
        <dbReference type="ARBA" id="ARBA00000847"/>
    </source>
</evidence>
<dbReference type="Pfam" id="PF00293">
    <property type="entry name" value="NUDIX"/>
    <property type="match status" value="1"/>
</dbReference>
<evidence type="ECO:0000256" key="5">
    <source>
        <dbReference type="ARBA" id="ARBA00022801"/>
    </source>
</evidence>
<comment type="cofactor">
    <cofactor evidence="2">
        <name>Mg(2+)</name>
        <dbReference type="ChEBI" id="CHEBI:18420"/>
    </cofactor>
</comment>
<protein>
    <recommendedName>
        <fullName evidence="4">GDP-mannose pyrophosphatase</fullName>
    </recommendedName>
    <alternativeName>
        <fullName evidence="6">GDP-mannose hydrolase</fullName>
    </alternativeName>
    <alternativeName>
        <fullName evidence="7">GDPMK</fullName>
    </alternativeName>
</protein>
<keyword evidence="5 9" id="KW-0378">Hydrolase</keyword>
<dbReference type="PANTHER" id="PTHR11839:SF18">
    <property type="entry name" value="NUDIX HYDROLASE DOMAIN-CONTAINING PROTEIN"/>
    <property type="match status" value="1"/>
</dbReference>
<dbReference type="InterPro" id="IPR015797">
    <property type="entry name" value="NUDIX_hydrolase-like_dom_sf"/>
</dbReference>
<dbReference type="RefSeq" id="WP_144335053.1">
    <property type="nucleotide sequence ID" value="NZ_VJWA01000002.1"/>
</dbReference>
<evidence type="ECO:0000256" key="4">
    <source>
        <dbReference type="ARBA" id="ARBA00016377"/>
    </source>
</evidence>
<comment type="similarity">
    <text evidence="3">Belongs to the Nudix hydrolase family. NudK subfamily.</text>
</comment>
<comment type="caution">
    <text evidence="9">The sequence shown here is derived from an EMBL/GenBank/DDBJ whole genome shotgun (WGS) entry which is preliminary data.</text>
</comment>
<reference evidence="9 10" key="1">
    <citation type="submission" date="2019-07" db="EMBL/GenBank/DDBJ databases">
        <title>Novel species isolated from glacier.</title>
        <authorList>
            <person name="Liu Q."/>
            <person name="Xin Y.-H."/>
        </authorList>
    </citation>
    <scope>NUCLEOTIDE SEQUENCE [LARGE SCALE GENOMIC DNA]</scope>
    <source>
        <strain evidence="9 10">LB1R16</strain>
    </source>
</reference>
<evidence type="ECO:0000313" key="9">
    <source>
        <dbReference type="EMBL" id="TRW14883.1"/>
    </source>
</evidence>
<dbReference type="PANTHER" id="PTHR11839">
    <property type="entry name" value="UDP/ADP-SUGAR PYROPHOSPHATASE"/>
    <property type="match status" value="1"/>
</dbReference>
<organism evidence="9 10">
    <name type="scientific">Glacieibacterium frigidum</name>
    <dbReference type="NCBI Taxonomy" id="2593303"/>
    <lineage>
        <taxon>Bacteria</taxon>
        <taxon>Pseudomonadati</taxon>
        <taxon>Pseudomonadota</taxon>
        <taxon>Alphaproteobacteria</taxon>
        <taxon>Sphingomonadales</taxon>
        <taxon>Sphingosinicellaceae</taxon>
        <taxon>Glacieibacterium</taxon>
    </lineage>
</organism>
<evidence type="ECO:0000256" key="2">
    <source>
        <dbReference type="ARBA" id="ARBA00001946"/>
    </source>
</evidence>
<dbReference type="SUPFAM" id="SSF55811">
    <property type="entry name" value="Nudix"/>
    <property type="match status" value="1"/>
</dbReference>
<name>A0A552U9I7_9SPHN</name>
<dbReference type="CDD" id="cd03424">
    <property type="entry name" value="NUDIX_ADPRase_Nudt5_UGPPase_Nudt14"/>
    <property type="match status" value="1"/>
</dbReference>
<evidence type="ECO:0000256" key="3">
    <source>
        <dbReference type="ARBA" id="ARBA00007275"/>
    </source>
</evidence>
<dbReference type="GO" id="GO:0016787">
    <property type="term" value="F:hydrolase activity"/>
    <property type="evidence" value="ECO:0007669"/>
    <property type="project" value="UniProtKB-KW"/>
</dbReference>
<comment type="catalytic activity">
    <reaction evidence="1">
        <text>GDP-alpha-D-mannose + H2O = alpha-D-mannose 1-phosphate + GMP + 2 H(+)</text>
        <dbReference type="Rhea" id="RHEA:27978"/>
        <dbReference type="ChEBI" id="CHEBI:15377"/>
        <dbReference type="ChEBI" id="CHEBI:15378"/>
        <dbReference type="ChEBI" id="CHEBI:57527"/>
        <dbReference type="ChEBI" id="CHEBI:58115"/>
        <dbReference type="ChEBI" id="CHEBI:58409"/>
    </reaction>
</comment>
<keyword evidence="10" id="KW-1185">Reference proteome</keyword>
<dbReference type="GO" id="GO:0019693">
    <property type="term" value="P:ribose phosphate metabolic process"/>
    <property type="evidence" value="ECO:0007669"/>
    <property type="project" value="TreeGrafter"/>
</dbReference>
<evidence type="ECO:0000313" key="10">
    <source>
        <dbReference type="Proteomes" id="UP000317894"/>
    </source>
</evidence>
<feature type="domain" description="Nudix hydrolase" evidence="8">
    <location>
        <begin position="24"/>
        <end position="159"/>
    </location>
</feature>
<dbReference type="PROSITE" id="PS51462">
    <property type="entry name" value="NUDIX"/>
    <property type="match status" value="1"/>
</dbReference>
<evidence type="ECO:0000256" key="7">
    <source>
        <dbReference type="ARBA" id="ARBA00032272"/>
    </source>
</evidence>
<dbReference type="Gene3D" id="3.90.79.10">
    <property type="entry name" value="Nucleoside Triphosphate Pyrophosphohydrolase"/>
    <property type="match status" value="1"/>
</dbReference>
<dbReference type="AlphaFoldDB" id="A0A552U9I7"/>
<dbReference type="Proteomes" id="UP000317894">
    <property type="component" value="Unassembled WGS sequence"/>
</dbReference>
<accession>A0A552U9I7</accession>
<evidence type="ECO:0000259" key="8">
    <source>
        <dbReference type="PROSITE" id="PS51462"/>
    </source>
</evidence>
<sequence length="165" mass="17813">MTVEWRGKYLEVHRDGTWEYAARTRGIGAAVILALTEAREIVLVEQFRVPLGRPTIELPAGLIGDDTEGEAAAVSAARELHEETGFVAARFDDLGDYATSPGMTSETFRLFRAHGLTRDGAGGGVDGEDIAVHVVPVKDLGAWLDARRAEGRMIDSRLLVALALV</sequence>
<dbReference type="GO" id="GO:0006753">
    <property type="term" value="P:nucleoside phosphate metabolic process"/>
    <property type="evidence" value="ECO:0007669"/>
    <property type="project" value="TreeGrafter"/>
</dbReference>